<gene>
    <name evidence="1" type="ORF">FOZ62_001667</name>
</gene>
<organism evidence="1 2">
    <name type="scientific">Perkinsus olseni</name>
    <name type="common">Perkinsus atlanticus</name>
    <dbReference type="NCBI Taxonomy" id="32597"/>
    <lineage>
        <taxon>Eukaryota</taxon>
        <taxon>Sar</taxon>
        <taxon>Alveolata</taxon>
        <taxon>Perkinsozoa</taxon>
        <taxon>Perkinsea</taxon>
        <taxon>Perkinsida</taxon>
        <taxon>Perkinsidae</taxon>
        <taxon>Perkinsus</taxon>
    </lineage>
</organism>
<dbReference type="EMBL" id="JABANM010001079">
    <property type="protein sequence ID" value="KAF4754900.1"/>
    <property type="molecule type" value="Genomic_DNA"/>
</dbReference>
<proteinExistence type="predicted"/>
<name>A0A7J6UCH7_PEROL</name>
<feature type="non-terminal residue" evidence="1">
    <location>
        <position position="1"/>
    </location>
</feature>
<dbReference type="Proteomes" id="UP000574390">
    <property type="component" value="Unassembled WGS sequence"/>
</dbReference>
<comment type="caution">
    <text evidence="1">The sequence shown here is derived from an EMBL/GenBank/DDBJ whole genome shotgun (WGS) entry which is preliminary data.</text>
</comment>
<protein>
    <submittedName>
        <fullName evidence="1">Uncharacterized protein</fullName>
    </submittedName>
</protein>
<accession>A0A7J6UCH7</accession>
<sequence length="191" mass="20444">TGAGRIAGARLQYFPLYSRYACPVSQRTHAQFFVPRRRNTLAGSTFTVFPSCVFRIPYQLIMTKLCLLASVAVALVSADNQCSPADLDIITKRDNFNEFVYGCAVKKLGDGDRTARCVRDGCGISSACADCYGLYTKCGRSCAGKCVIAGRPSDQSCQDCVESMSCGSKLAACTGVSEPPSPPSSRSNQCN</sequence>
<dbReference type="AlphaFoldDB" id="A0A7J6UCH7"/>
<evidence type="ECO:0000313" key="1">
    <source>
        <dbReference type="EMBL" id="KAF4754900.1"/>
    </source>
</evidence>
<evidence type="ECO:0000313" key="2">
    <source>
        <dbReference type="Proteomes" id="UP000574390"/>
    </source>
</evidence>
<reference evidence="1 2" key="1">
    <citation type="submission" date="2020-04" db="EMBL/GenBank/DDBJ databases">
        <title>Perkinsus olseni comparative genomics.</title>
        <authorList>
            <person name="Bogema D.R."/>
        </authorList>
    </citation>
    <scope>NUCLEOTIDE SEQUENCE [LARGE SCALE GENOMIC DNA]</scope>
    <source>
        <strain evidence="1">ATCC PRA-205</strain>
    </source>
</reference>